<organism evidence="1 2">
    <name type="scientific">Adiantum capillus-veneris</name>
    <name type="common">Maidenhair fern</name>
    <dbReference type="NCBI Taxonomy" id="13818"/>
    <lineage>
        <taxon>Eukaryota</taxon>
        <taxon>Viridiplantae</taxon>
        <taxon>Streptophyta</taxon>
        <taxon>Embryophyta</taxon>
        <taxon>Tracheophyta</taxon>
        <taxon>Polypodiopsida</taxon>
        <taxon>Polypodiidae</taxon>
        <taxon>Polypodiales</taxon>
        <taxon>Pteridineae</taxon>
        <taxon>Pteridaceae</taxon>
        <taxon>Vittarioideae</taxon>
        <taxon>Adiantum</taxon>
    </lineage>
</organism>
<protein>
    <submittedName>
        <fullName evidence="1">Uncharacterized protein</fullName>
    </submittedName>
</protein>
<dbReference type="Proteomes" id="UP000886520">
    <property type="component" value="Chromosome 18"/>
</dbReference>
<dbReference type="OrthoDB" id="185373at2759"/>
<proteinExistence type="predicted"/>
<evidence type="ECO:0000313" key="2">
    <source>
        <dbReference type="Proteomes" id="UP000886520"/>
    </source>
</evidence>
<accession>A0A9D4UDW5</accession>
<gene>
    <name evidence="1" type="ORF">GOP47_0018551</name>
</gene>
<dbReference type="EMBL" id="JABFUD020000018">
    <property type="protein sequence ID" value="KAI5065927.1"/>
    <property type="molecule type" value="Genomic_DNA"/>
</dbReference>
<dbReference type="AlphaFoldDB" id="A0A9D4UDW5"/>
<sequence>MPMCAASLLCGKLLPQLMEFNVTSLEDDVDGTFIEASPTPGNDIQLHGLQTKEHMVTLQNACEVVKDCNGGISPGSRLSDFFDRTRSLLIKLRPQVFI</sequence>
<evidence type="ECO:0000313" key="1">
    <source>
        <dbReference type="EMBL" id="KAI5065927.1"/>
    </source>
</evidence>
<keyword evidence="2" id="KW-1185">Reference proteome</keyword>
<reference evidence="1" key="1">
    <citation type="submission" date="2021-01" db="EMBL/GenBank/DDBJ databases">
        <title>Adiantum capillus-veneris genome.</title>
        <authorList>
            <person name="Fang Y."/>
            <person name="Liao Q."/>
        </authorList>
    </citation>
    <scope>NUCLEOTIDE SEQUENCE</scope>
    <source>
        <strain evidence="1">H3</strain>
        <tissue evidence="1">Leaf</tissue>
    </source>
</reference>
<name>A0A9D4UDW5_ADICA</name>
<comment type="caution">
    <text evidence="1">The sequence shown here is derived from an EMBL/GenBank/DDBJ whole genome shotgun (WGS) entry which is preliminary data.</text>
</comment>